<dbReference type="RefSeq" id="XP_030070913.1">
    <property type="nucleotide sequence ID" value="XM_030215053.1"/>
</dbReference>
<reference evidence="3" key="1">
    <citation type="submission" date="2025-08" db="UniProtKB">
        <authorList>
            <consortium name="RefSeq"/>
        </authorList>
    </citation>
    <scope>IDENTIFICATION</scope>
</reference>
<sequence length="743" mass="87148">MSLALLPESSAVAVALEHLELIGQQFEKDELGDREVMWHLTATIDAIKELEAIRRSTLEQLEMVTIENSKLRFSVGQLPEKITEEIAASILAARESNAVQMNQLQAELKNIREEMECLQKKEHDLQTQNAFLGLQAKELWEEHEQAVDHLNQQMAMKAQESITLNEIYNKVKDLKEEIGIIMENTISLKEELDEEKKRFEEEYYNLNEEIAELHMDIEVQNKQNVEKQDYIDELTAAHSDIESKVRSEKEMVFQLMDKREQLQATCTKLKDLINEQKKTLEIFSAKKKDLELKLLVLEENFSNLKMAQEAKIAKMTDRLIKAENVNKHLTKRNSSLSELYQSLREEEEKMLAIKLHFTNQLENISTDLSTKVELLAKMKQEIKETEEETVKFRENSLVQIMACEEDLQEHKGNLSKEKSKRISLQTKSNELEKQVGFWKTAKKKIIHEMNERIEAGTKRYNELNDERMSIQEEFLHLDEDTELIRKEYSKAEDEYKAIEQNLRYEIKLLEEQLNSNKKTLNHDETLLEEKLPVLQNLQNKFAEESKNLEEMKNYVRGLTQKQKSLEYSTNTKKKALVKLSKVKEENTAELKERRAAVLIQIQKQTDDLMALEKDIYEVSRKLELAQMENGRLKICSVQMRENISEEFKEAKRHMTAITKIQKELKTFSECLLLGWEEDRAVHKDFSERDQETLDAMKELIRNIQERKEKIGDFSDKMQEKCDRLSSVLERKANIKLEITDEAQ</sequence>
<feature type="coiled-coil region" evidence="1">
    <location>
        <begin position="157"/>
        <end position="216"/>
    </location>
</feature>
<accession>A0A6P7Z103</accession>
<dbReference type="GeneID" id="115477917"/>
<dbReference type="FunCoup" id="A0A6P7Z103">
    <property type="interactions" value="6"/>
</dbReference>
<dbReference type="PANTHER" id="PTHR35347:SF1">
    <property type="entry name" value="COILED-COIL DOMAIN-CONTAINING PROTEIN 175"/>
    <property type="match status" value="1"/>
</dbReference>
<evidence type="ECO:0000313" key="3">
    <source>
        <dbReference type="RefSeq" id="XP_030070913.1"/>
    </source>
</evidence>
<gene>
    <name evidence="3" type="primary">LOC115477917</name>
</gene>
<feature type="coiled-coil region" evidence="1">
    <location>
        <begin position="255"/>
        <end position="501"/>
    </location>
</feature>
<dbReference type="PANTHER" id="PTHR35347">
    <property type="entry name" value="COILED-COIL DOMAIN-CONTAINING PROTEIN 175"/>
    <property type="match status" value="1"/>
</dbReference>
<dbReference type="OrthoDB" id="10031759at2759"/>
<dbReference type="InParanoid" id="A0A6P7Z103"/>
<organism evidence="2 3">
    <name type="scientific">Microcaecilia unicolor</name>
    <dbReference type="NCBI Taxonomy" id="1415580"/>
    <lineage>
        <taxon>Eukaryota</taxon>
        <taxon>Metazoa</taxon>
        <taxon>Chordata</taxon>
        <taxon>Craniata</taxon>
        <taxon>Vertebrata</taxon>
        <taxon>Euteleostomi</taxon>
        <taxon>Amphibia</taxon>
        <taxon>Gymnophiona</taxon>
        <taxon>Siphonopidae</taxon>
        <taxon>Microcaecilia</taxon>
    </lineage>
</organism>
<dbReference type="KEGG" id="muo:115477917"/>
<evidence type="ECO:0000256" key="1">
    <source>
        <dbReference type="SAM" id="Coils"/>
    </source>
</evidence>
<name>A0A6P7Z103_9AMPH</name>
<proteinExistence type="predicted"/>
<keyword evidence="2" id="KW-1185">Reference proteome</keyword>
<protein>
    <submittedName>
        <fullName evidence="3">Myosin heavy chain, non-muscle-like</fullName>
    </submittedName>
</protein>
<keyword evidence="1" id="KW-0175">Coiled coil</keyword>
<dbReference type="Proteomes" id="UP000515156">
    <property type="component" value="Chromosome 9"/>
</dbReference>
<feature type="coiled-coil region" evidence="1">
    <location>
        <begin position="94"/>
        <end position="128"/>
    </location>
</feature>
<dbReference type="AlphaFoldDB" id="A0A6P7Z103"/>
<evidence type="ECO:0000313" key="2">
    <source>
        <dbReference type="Proteomes" id="UP000515156"/>
    </source>
</evidence>
<dbReference type="InterPro" id="IPR038834">
    <property type="entry name" value="CCDC175"/>
</dbReference>